<protein>
    <recommendedName>
        <fullName evidence="1">Ricin B lectin domain-containing protein</fullName>
    </recommendedName>
</protein>
<dbReference type="Proteomes" id="UP001499978">
    <property type="component" value="Unassembled WGS sequence"/>
</dbReference>
<reference evidence="3" key="1">
    <citation type="journal article" date="2019" name="Int. J. Syst. Evol. Microbiol.">
        <title>The Global Catalogue of Microorganisms (GCM) 10K type strain sequencing project: providing services to taxonomists for standard genome sequencing and annotation.</title>
        <authorList>
            <consortium name="The Broad Institute Genomics Platform"/>
            <consortium name="The Broad Institute Genome Sequencing Center for Infectious Disease"/>
            <person name="Wu L."/>
            <person name="Ma J."/>
        </authorList>
    </citation>
    <scope>NUCLEOTIDE SEQUENCE [LARGE SCALE GENOMIC DNA]</scope>
    <source>
        <strain evidence="3">JCM 3367</strain>
    </source>
</reference>
<dbReference type="SUPFAM" id="SSF50370">
    <property type="entry name" value="Ricin B-like lectins"/>
    <property type="match status" value="2"/>
</dbReference>
<feature type="domain" description="Ricin B lectin" evidence="1">
    <location>
        <begin position="513"/>
        <end position="646"/>
    </location>
</feature>
<dbReference type="SMART" id="SM00458">
    <property type="entry name" value="RICIN"/>
    <property type="match status" value="2"/>
</dbReference>
<gene>
    <name evidence="2" type="ORF">GCM10010201_15580</name>
</gene>
<evidence type="ECO:0000313" key="2">
    <source>
        <dbReference type="EMBL" id="GAA2519363.1"/>
    </source>
</evidence>
<name>A0ABP6ANM9_9ACTN</name>
<dbReference type="RefSeq" id="WP_344170478.1">
    <property type="nucleotide sequence ID" value="NZ_BAAARY010000005.1"/>
</dbReference>
<dbReference type="InterPro" id="IPR035992">
    <property type="entry name" value="Ricin_B-like_lectins"/>
</dbReference>
<dbReference type="CDD" id="cd00161">
    <property type="entry name" value="beta-trefoil_Ricin-like"/>
    <property type="match status" value="2"/>
</dbReference>
<evidence type="ECO:0000259" key="1">
    <source>
        <dbReference type="SMART" id="SM00458"/>
    </source>
</evidence>
<dbReference type="Gene3D" id="2.80.10.50">
    <property type="match status" value="2"/>
</dbReference>
<feature type="domain" description="Ricin B lectin" evidence="1">
    <location>
        <begin position="354"/>
        <end position="500"/>
    </location>
</feature>
<evidence type="ECO:0000313" key="3">
    <source>
        <dbReference type="Proteomes" id="UP001499978"/>
    </source>
</evidence>
<dbReference type="Pfam" id="PF14200">
    <property type="entry name" value="RicinB_lectin_2"/>
    <property type="match status" value="2"/>
</dbReference>
<dbReference type="InterPro" id="IPR000772">
    <property type="entry name" value="Ricin_B_lectin"/>
</dbReference>
<organism evidence="2 3">
    <name type="scientific">Pilimelia columellifera subsp. columellifera</name>
    <dbReference type="NCBI Taxonomy" id="706583"/>
    <lineage>
        <taxon>Bacteria</taxon>
        <taxon>Bacillati</taxon>
        <taxon>Actinomycetota</taxon>
        <taxon>Actinomycetes</taxon>
        <taxon>Micromonosporales</taxon>
        <taxon>Micromonosporaceae</taxon>
        <taxon>Pilimelia</taxon>
    </lineage>
</organism>
<proteinExistence type="predicted"/>
<accession>A0ABP6ANM9</accession>
<sequence length="660" mass="70421">MITGLAVAPGVAAASPLGTAGAQLDASTEAKKKAAAVIGWTVDGEAGLPDREFLTILWEKAHESYNAAVKAKAREALDDKIDPAGAAARFIESGIHAANEADVERRTRRVELDRQRLGAAMAVGWIPANDGDRQTMLSASLAGFVRSLGQRAEAGSFARAAAEAAQEDGATDKDLLALIATGFGEAAAKDREKKIADGKADEVQKQEAERLRDGKRSAIVVALQRAATPYEVNDLAVRELIYKIKTEATGRSVKVAANNAYLGDGPAEWETFVFVGVHLARAADLDERDRADAAATERQIRELLTNAVRDRYQPAMARAAKEALGSSIKERELFLIDGVEDAAAQDRVQPGGGKTVLLQLAGAGRCVQVIGAVDKPDVGGNAAGARMELGDCADPETRQRWTLVAVAGSKFKLRAASNSKMCAEVPQASIDTRNAEIAQAVCGDAPAQQWKFTPRADGTYELVNVASGKVITPRGGKSDRGTRIVQDNSSQARYQQWRLIDPTHVIGAMSPPEGVVRVKAQQARRCLQPVGPIDKPNAGGLAVGAPMEIRDCGSGKSQTWEAESIQGNQFALVNRASSLCLNVSGSRIDDGIVPIQARCNTAPAQMWVLMATTDGFRLRSALHGKYLEAKEGWTANGTPVQQWGFSTEMRQWWQAVPVTD</sequence>
<comment type="caution">
    <text evidence="2">The sequence shown here is derived from an EMBL/GenBank/DDBJ whole genome shotgun (WGS) entry which is preliminary data.</text>
</comment>
<dbReference type="EMBL" id="BAAARY010000005">
    <property type="protein sequence ID" value="GAA2519363.1"/>
    <property type="molecule type" value="Genomic_DNA"/>
</dbReference>
<dbReference type="PROSITE" id="PS50231">
    <property type="entry name" value="RICIN_B_LECTIN"/>
    <property type="match status" value="2"/>
</dbReference>
<keyword evidence="3" id="KW-1185">Reference proteome</keyword>